<feature type="region of interest" description="Disordered" evidence="1">
    <location>
        <begin position="129"/>
        <end position="150"/>
    </location>
</feature>
<protein>
    <submittedName>
        <fullName evidence="2">Uncharacterized protein</fullName>
    </submittedName>
</protein>
<evidence type="ECO:0000313" key="2">
    <source>
        <dbReference type="EMBL" id="XCM82930.1"/>
    </source>
</evidence>
<dbReference type="EMBL" id="CP159872">
    <property type="protein sequence ID" value="XCM82930.1"/>
    <property type="molecule type" value="Genomic_DNA"/>
</dbReference>
<sequence>MTVEAWTDAATVLSVTGVDVTDGSITQAQADIEIFTGRTYADTERIRSRDLYWLGRAVAYQAAWRPGQPGIESRMDTTAQSQDGVSANFGPDAVVLAPMAARAINRLSWRRSRTVHIRSPYVDGNTWLGPDPLAEGNDESQPWFPMGGAP</sequence>
<proteinExistence type="predicted"/>
<dbReference type="RefSeq" id="WP_354643865.1">
    <property type="nucleotide sequence ID" value="NZ_CP159872.1"/>
</dbReference>
<accession>A0AAU8K626</accession>
<reference evidence="2" key="1">
    <citation type="submission" date="2024-06" db="EMBL/GenBank/DDBJ databases">
        <title>The genome sequences of Kitasatospora sp. strain HUAS MG31.</title>
        <authorList>
            <person name="Mo P."/>
        </authorList>
    </citation>
    <scope>NUCLEOTIDE SEQUENCE</scope>
    <source>
        <strain evidence="2">HUAS MG31</strain>
    </source>
</reference>
<evidence type="ECO:0000256" key="1">
    <source>
        <dbReference type="SAM" id="MobiDB-lite"/>
    </source>
</evidence>
<name>A0AAU8K626_9ACTN</name>
<dbReference type="AlphaFoldDB" id="A0AAU8K626"/>
<organism evidence="2">
    <name type="scientific">Kitasatospora camelliae</name>
    <dbReference type="NCBI Taxonomy" id="3156397"/>
    <lineage>
        <taxon>Bacteria</taxon>
        <taxon>Bacillati</taxon>
        <taxon>Actinomycetota</taxon>
        <taxon>Actinomycetes</taxon>
        <taxon>Kitasatosporales</taxon>
        <taxon>Streptomycetaceae</taxon>
        <taxon>Kitasatospora</taxon>
    </lineage>
</organism>
<dbReference type="KEGG" id="kcm:ABWK59_30450"/>
<gene>
    <name evidence="2" type="ORF">ABWK59_30450</name>
</gene>